<protein>
    <recommendedName>
        <fullName evidence="4">Calcium-dependent phosphoinositide phospholipase C</fullName>
    </recommendedName>
</protein>
<dbReference type="SUPFAM" id="SSF51695">
    <property type="entry name" value="PLC-like phosphodiesterases"/>
    <property type="match status" value="1"/>
</dbReference>
<comment type="caution">
    <text evidence="2">The sequence shown here is derived from an EMBL/GenBank/DDBJ whole genome shotgun (WGS) entry which is preliminary data.</text>
</comment>
<dbReference type="Proteomes" id="UP000317977">
    <property type="component" value="Unassembled WGS sequence"/>
</dbReference>
<dbReference type="OrthoDB" id="195526at2"/>
<dbReference type="Gene3D" id="3.20.20.190">
    <property type="entry name" value="Phosphatidylinositol (PI) phosphodiesterase"/>
    <property type="match status" value="1"/>
</dbReference>
<evidence type="ECO:0000313" key="2">
    <source>
        <dbReference type="EMBL" id="TWU49076.1"/>
    </source>
</evidence>
<evidence type="ECO:0000313" key="3">
    <source>
        <dbReference type="Proteomes" id="UP000317977"/>
    </source>
</evidence>
<organism evidence="2 3">
    <name type="scientific">Rubripirellula reticaptiva</name>
    <dbReference type="NCBI Taxonomy" id="2528013"/>
    <lineage>
        <taxon>Bacteria</taxon>
        <taxon>Pseudomonadati</taxon>
        <taxon>Planctomycetota</taxon>
        <taxon>Planctomycetia</taxon>
        <taxon>Pirellulales</taxon>
        <taxon>Pirellulaceae</taxon>
        <taxon>Rubripirellula</taxon>
    </lineage>
</organism>
<gene>
    <name evidence="2" type="ORF">Poly59_36890</name>
</gene>
<dbReference type="EMBL" id="SJPX01000004">
    <property type="protein sequence ID" value="TWU49076.1"/>
    <property type="molecule type" value="Genomic_DNA"/>
</dbReference>
<evidence type="ECO:0000256" key="1">
    <source>
        <dbReference type="SAM" id="SignalP"/>
    </source>
</evidence>
<dbReference type="Pfam" id="PF16670">
    <property type="entry name" value="PI-PLC-C1"/>
    <property type="match status" value="1"/>
</dbReference>
<sequence length="369" mass="41652" precursor="true">MAKSFWIAWLVVLLSTTCIADAQEPRLRMNHIQAIGTHNSYRLAPPRELLTLIAIGSPKESEALDYSHLPIVDQLNALNIRQLELDLYADPDGGLFANPIGYATLSLDQKQTHPHPNADGAMDSPGMKVLHSPGFDYRSTEPTFVAALRSIRQWSRSHQLHIPILVLVELKQSAVGPVLVTPVSFDREHLDAVDREIRSVFGEDEFISPDQIRDMHEHLRDAVAANGWPLLDDVRGQVWFALDNEGDIRNLYLRDHPSLRGRAMFVSVSPEHSAAAFRKLNDPVGQFREIQRAVRGGLIVRTRADSETRQARSGDTARRDKAFQSGAQYISTDYPVPDPRWTDYQVNLPDHAEYRVIPRSLLRDRAPKE</sequence>
<accession>A0A5C6ENB5</accession>
<dbReference type="RefSeq" id="WP_146535400.1">
    <property type="nucleotide sequence ID" value="NZ_SJPX01000004.1"/>
</dbReference>
<dbReference type="GO" id="GO:0006629">
    <property type="term" value="P:lipid metabolic process"/>
    <property type="evidence" value="ECO:0007669"/>
    <property type="project" value="InterPro"/>
</dbReference>
<dbReference type="InterPro" id="IPR032075">
    <property type="entry name" value="PI-PLC-C1"/>
</dbReference>
<dbReference type="GO" id="GO:0008081">
    <property type="term" value="F:phosphoric diester hydrolase activity"/>
    <property type="evidence" value="ECO:0007669"/>
    <property type="project" value="InterPro"/>
</dbReference>
<dbReference type="InterPro" id="IPR017946">
    <property type="entry name" value="PLC-like_Pdiesterase_TIM-brl"/>
</dbReference>
<keyword evidence="3" id="KW-1185">Reference proteome</keyword>
<keyword evidence="1" id="KW-0732">Signal</keyword>
<dbReference type="CDD" id="cd08589">
    <property type="entry name" value="PI-PLCc_SaPLC1_like"/>
    <property type="match status" value="1"/>
</dbReference>
<dbReference type="AlphaFoldDB" id="A0A5C6ENB5"/>
<feature type="chain" id="PRO_5023043874" description="Calcium-dependent phosphoinositide phospholipase C" evidence="1">
    <location>
        <begin position="23"/>
        <end position="369"/>
    </location>
</feature>
<name>A0A5C6ENB5_9BACT</name>
<evidence type="ECO:0008006" key="4">
    <source>
        <dbReference type="Google" id="ProtNLM"/>
    </source>
</evidence>
<reference evidence="2 3" key="1">
    <citation type="submission" date="2019-02" db="EMBL/GenBank/DDBJ databases">
        <title>Deep-cultivation of Planctomycetes and their phenomic and genomic characterization uncovers novel biology.</title>
        <authorList>
            <person name="Wiegand S."/>
            <person name="Jogler M."/>
            <person name="Boedeker C."/>
            <person name="Pinto D."/>
            <person name="Vollmers J."/>
            <person name="Rivas-Marin E."/>
            <person name="Kohn T."/>
            <person name="Peeters S.H."/>
            <person name="Heuer A."/>
            <person name="Rast P."/>
            <person name="Oberbeckmann S."/>
            <person name="Bunk B."/>
            <person name="Jeske O."/>
            <person name="Meyerdierks A."/>
            <person name="Storesund J.E."/>
            <person name="Kallscheuer N."/>
            <person name="Luecker S."/>
            <person name="Lage O.M."/>
            <person name="Pohl T."/>
            <person name="Merkel B.J."/>
            <person name="Hornburger P."/>
            <person name="Mueller R.-W."/>
            <person name="Bruemmer F."/>
            <person name="Labrenz M."/>
            <person name="Spormann A.M."/>
            <person name="Op Den Camp H."/>
            <person name="Overmann J."/>
            <person name="Amann R."/>
            <person name="Jetten M.S.M."/>
            <person name="Mascher T."/>
            <person name="Medema M.H."/>
            <person name="Devos D.P."/>
            <person name="Kaster A.-K."/>
            <person name="Ovreas L."/>
            <person name="Rohde M."/>
            <person name="Galperin M.Y."/>
            <person name="Jogler C."/>
        </authorList>
    </citation>
    <scope>NUCLEOTIDE SEQUENCE [LARGE SCALE GENOMIC DNA]</scope>
    <source>
        <strain evidence="2 3">Poly59</strain>
    </source>
</reference>
<feature type="signal peptide" evidence="1">
    <location>
        <begin position="1"/>
        <end position="22"/>
    </location>
</feature>
<proteinExistence type="predicted"/>